<dbReference type="SUPFAM" id="SSF51395">
    <property type="entry name" value="FMN-linked oxidoreductases"/>
    <property type="match status" value="1"/>
</dbReference>
<sequence>MRSHLLKSFDKSDMSVELFGHKYDAPFGIAPIGLQGLMWPKAPEILAKAAADLNVPYALSTVS</sequence>
<keyword evidence="4" id="KW-1185">Reference proteome</keyword>
<evidence type="ECO:0000259" key="2">
    <source>
        <dbReference type="Pfam" id="PF01070"/>
    </source>
</evidence>
<name>M4RLF7_9ALTE</name>
<protein>
    <submittedName>
        <fullName evidence="3">L-lactate dehydrogenase (Cytochrome)</fullName>
    </submittedName>
</protein>
<dbReference type="KEGG" id="gps:C427_2302"/>
<dbReference type="GO" id="GO:0016491">
    <property type="term" value="F:oxidoreductase activity"/>
    <property type="evidence" value="ECO:0007669"/>
    <property type="project" value="InterPro"/>
</dbReference>
<comment type="cofactor">
    <cofactor evidence="1">
        <name>FMN</name>
        <dbReference type="ChEBI" id="CHEBI:58210"/>
    </cofactor>
</comment>
<dbReference type="InterPro" id="IPR013785">
    <property type="entry name" value="Aldolase_TIM"/>
</dbReference>
<dbReference type="Proteomes" id="UP000011864">
    <property type="component" value="Chromosome"/>
</dbReference>
<dbReference type="EMBL" id="CP003837">
    <property type="protein sequence ID" value="AGH44411.1"/>
    <property type="molecule type" value="Genomic_DNA"/>
</dbReference>
<organism evidence="3 4">
    <name type="scientific">Paraglaciecola psychrophila 170</name>
    <dbReference type="NCBI Taxonomy" id="1129794"/>
    <lineage>
        <taxon>Bacteria</taxon>
        <taxon>Pseudomonadati</taxon>
        <taxon>Pseudomonadota</taxon>
        <taxon>Gammaproteobacteria</taxon>
        <taxon>Alteromonadales</taxon>
        <taxon>Alteromonadaceae</taxon>
        <taxon>Paraglaciecola</taxon>
    </lineage>
</organism>
<reference evidence="3 4" key="1">
    <citation type="journal article" date="2013" name="Genome Announc.">
        <title>Complete Genome Sequence of Glaciecola psychrophila Strain 170T.</title>
        <authorList>
            <person name="Yin J."/>
            <person name="Chen J."/>
            <person name="Liu G."/>
            <person name="Yu Y."/>
            <person name="Song L."/>
            <person name="Wang X."/>
            <person name="Qu X."/>
        </authorList>
    </citation>
    <scope>NUCLEOTIDE SEQUENCE [LARGE SCALE GENOMIC DNA]</scope>
    <source>
        <strain evidence="3 4">170</strain>
    </source>
</reference>
<evidence type="ECO:0000256" key="1">
    <source>
        <dbReference type="ARBA" id="ARBA00001917"/>
    </source>
</evidence>
<gene>
    <name evidence="3" type="ORF">C427_2302</name>
</gene>
<dbReference type="Gene3D" id="3.20.20.70">
    <property type="entry name" value="Aldolase class I"/>
    <property type="match status" value="1"/>
</dbReference>
<evidence type="ECO:0000313" key="4">
    <source>
        <dbReference type="Proteomes" id="UP000011864"/>
    </source>
</evidence>
<dbReference type="STRING" id="1129794.C427_2302"/>
<dbReference type="PATRIC" id="fig|1129794.4.peg.2277"/>
<dbReference type="HOGENOM" id="CLU_2881841_0_0_6"/>
<dbReference type="eggNOG" id="COG1304">
    <property type="taxonomic scope" value="Bacteria"/>
</dbReference>
<evidence type="ECO:0000313" key="3">
    <source>
        <dbReference type="EMBL" id="AGH44411.1"/>
    </source>
</evidence>
<proteinExistence type="predicted"/>
<feature type="domain" description="FMN-dependent dehydrogenase" evidence="2">
    <location>
        <begin position="2"/>
        <end position="63"/>
    </location>
</feature>
<dbReference type="AlphaFoldDB" id="M4RLF7"/>
<dbReference type="Pfam" id="PF01070">
    <property type="entry name" value="FMN_dh"/>
    <property type="match status" value="1"/>
</dbReference>
<dbReference type="InterPro" id="IPR000262">
    <property type="entry name" value="FMN-dep_DH"/>
</dbReference>
<accession>M4RLF7</accession>